<reference evidence="2" key="1">
    <citation type="submission" date="2016-11" db="UniProtKB">
        <authorList>
            <consortium name="WormBaseParasite"/>
        </authorList>
    </citation>
    <scope>IDENTIFICATION</scope>
    <source>
        <strain evidence="2">KR3021</strain>
    </source>
</reference>
<dbReference type="WBParaSite" id="RSKR_0000385400.1">
    <property type="protein sequence ID" value="RSKR_0000385400.1"/>
    <property type="gene ID" value="RSKR_0000385400"/>
</dbReference>
<name>A0AC35TRV2_9BILA</name>
<protein>
    <submittedName>
        <fullName evidence="2">Ubiquitin carboxyl-terminal hydrolase</fullName>
    </submittedName>
</protein>
<evidence type="ECO:0000313" key="1">
    <source>
        <dbReference type="Proteomes" id="UP000095286"/>
    </source>
</evidence>
<evidence type="ECO:0000313" key="2">
    <source>
        <dbReference type="WBParaSite" id="RSKR_0000385400.1"/>
    </source>
</evidence>
<proteinExistence type="predicted"/>
<accession>A0AC35TRV2</accession>
<organism evidence="1 2">
    <name type="scientific">Rhabditophanes sp. KR3021</name>
    <dbReference type="NCBI Taxonomy" id="114890"/>
    <lineage>
        <taxon>Eukaryota</taxon>
        <taxon>Metazoa</taxon>
        <taxon>Ecdysozoa</taxon>
        <taxon>Nematoda</taxon>
        <taxon>Chromadorea</taxon>
        <taxon>Rhabditida</taxon>
        <taxon>Tylenchina</taxon>
        <taxon>Panagrolaimomorpha</taxon>
        <taxon>Strongyloidoidea</taxon>
        <taxon>Alloionematidae</taxon>
        <taxon>Rhabditophanes</taxon>
    </lineage>
</organism>
<dbReference type="Proteomes" id="UP000095286">
    <property type="component" value="Unplaced"/>
</dbReference>
<sequence>MSDVSSGITVTSQIKQSLPEKKNSLIKVGLTNHGNTCYLNSVLQALYCCDDFRREIHCLLKVTKILNDKIEIPDKEYKTAIYINSLHVLFDGMDYHSTEGLSTFLYECRQMKKDFNVNEQQDAQEFLGFILENVDDLRKYLLKVKPQLTFPPSAFDGKISRSIFCCACNGIKNSEEPMNIVTMPLETDEKSNKASRYGSWSMFRWATMDSLVGENKYMCSRCKSNQDAYIFPWINQRPNNLIIHLCRFTTEMKSSGRIKSSKIITRFPTPLFITTYSYCFDGRVENLYDKQRRQLNHENPDTIRVQYKDRKLLDKVYGGYYLYAMIIHVGKSLHSGHYITVKQCPKKASRWYMFDDLNIHEIDILELYENPNYSPYILFYKLNE</sequence>